<name>F4H284_CELFA</name>
<sequence>MFEVAPEATSANDPAVYRTQIRGVRNPVATYRAAVASSTVPSLLDRTNELESLV</sequence>
<accession>F4H284</accession>
<keyword evidence="2" id="KW-1185">Reference proteome</keyword>
<protein>
    <submittedName>
        <fullName evidence="1">Uncharacterized protein</fullName>
    </submittedName>
</protein>
<dbReference type="AlphaFoldDB" id="F4H284"/>
<reference evidence="1 2" key="1">
    <citation type="submission" date="2011-04" db="EMBL/GenBank/DDBJ databases">
        <title>Complete sequence of Cellulomonas fimi ATCC 484.</title>
        <authorList>
            <consortium name="US DOE Joint Genome Institute"/>
            <person name="Lucas S."/>
            <person name="Han J."/>
            <person name="Lapidus A."/>
            <person name="Cheng J.-F."/>
            <person name="Goodwin L."/>
            <person name="Pitluck S."/>
            <person name="Peters L."/>
            <person name="Chertkov O."/>
            <person name="Detter J.C."/>
            <person name="Han C."/>
            <person name="Tapia R."/>
            <person name="Land M."/>
            <person name="Hauser L."/>
            <person name="Kyrpides N."/>
            <person name="Ivanova N."/>
            <person name="Ovchinnikova G."/>
            <person name="Pagani I."/>
            <person name="Mead D."/>
            <person name="Brumm P."/>
            <person name="Woyke T."/>
        </authorList>
    </citation>
    <scope>NUCLEOTIDE SEQUENCE [LARGE SCALE GENOMIC DNA]</scope>
    <source>
        <strain evidence="2">ATCC 484 / DSM 20113 / JCM 1341 / NBRC 15513 / NCIMB 8980 / NCTC 7547</strain>
    </source>
</reference>
<proteinExistence type="predicted"/>
<dbReference type="HOGENOM" id="CLU_3041664_0_0_11"/>
<gene>
    <name evidence="1" type="ordered locus">Celf_2254</name>
</gene>
<evidence type="ECO:0000313" key="2">
    <source>
        <dbReference type="Proteomes" id="UP000008460"/>
    </source>
</evidence>
<dbReference type="KEGG" id="cfi:Celf_2254"/>
<dbReference type="EMBL" id="CP002666">
    <property type="protein sequence ID" value="AEE46381.1"/>
    <property type="molecule type" value="Genomic_DNA"/>
</dbReference>
<dbReference type="Proteomes" id="UP000008460">
    <property type="component" value="Chromosome"/>
</dbReference>
<evidence type="ECO:0000313" key="1">
    <source>
        <dbReference type="EMBL" id="AEE46381.1"/>
    </source>
</evidence>
<dbReference type="RefSeq" id="WP_013771407.1">
    <property type="nucleotide sequence ID" value="NC_015514.1"/>
</dbReference>
<organism evidence="1 2">
    <name type="scientific">Cellulomonas fimi (strain ATCC 484 / DSM 20113 / JCM 1341 / CCUG 24087 / LMG 16345 / NBRC 15513 / NCIMB 8980 / NCTC 7547 / NRS-133)</name>
    <dbReference type="NCBI Taxonomy" id="590998"/>
    <lineage>
        <taxon>Bacteria</taxon>
        <taxon>Bacillati</taxon>
        <taxon>Actinomycetota</taxon>
        <taxon>Actinomycetes</taxon>
        <taxon>Micrococcales</taxon>
        <taxon>Cellulomonadaceae</taxon>
        <taxon>Cellulomonas</taxon>
    </lineage>
</organism>